<dbReference type="InterPro" id="IPR029063">
    <property type="entry name" value="SAM-dependent_MTases_sf"/>
</dbReference>
<sequence>MGSELYGKEYGEIQSRDLAKEYLEVLNKKFSDVKGKKVLELGVGTGSLMPFLMEKFGEGHVFGVDINGWLLRNSGKVKESEGGIEGKIEQLPIASGSIDRVVSLHTFEHSRDLRAALNELERVLVPDGEALIIVPRPQFGIKELGALFDTLKLYPGFDNLIKAWKMAGEYHVQNVTPKKISEAETDLVIAESETMFIPSEWGSVWVVTLKKGK</sequence>
<dbReference type="AlphaFoldDB" id="A0A0G1GSS1"/>
<evidence type="ECO:0000313" key="5">
    <source>
        <dbReference type="Proteomes" id="UP000034097"/>
    </source>
</evidence>
<gene>
    <name evidence="4" type="ORF">UW26_C0028G0005</name>
</gene>
<dbReference type="GO" id="GO:0008757">
    <property type="term" value="F:S-adenosylmethionine-dependent methyltransferase activity"/>
    <property type="evidence" value="ECO:0007669"/>
    <property type="project" value="InterPro"/>
</dbReference>
<dbReference type="Proteomes" id="UP000034097">
    <property type="component" value="Unassembled WGS sequence"/>
</dbReference>
<proteinExistence type="predicted"/>
<keyword evidence="1 4" id="KW-0808">Transferase</keyword>
<evidence type="ECO:0000256" key="1">
    <source>
        <dbReference type="ARBA" id="ARBA00022679"/>
    </source>
</evidence>
<dbReference type="InterPro" id="IPR026669">
    <property type="entry name" value="Arsenite_MeTrfase-like"/>
</dbReference>
<protein>
    <submittedName>
        <fullName evidence="4">Methyltransferase type 11</fullName>
    </submittedName>
</protein>
<dbReference type="EMBL" id="LCHQ01000028">
    <property type="protein sequence ID" value="KKT37630.1"/>
    <property type="molecule type" value="Genomic_DNA"/>
</dbReference>
<dbReference type="CDD" id="cd02440">
    <property type="entry name" value="AdoMet_MTases"/>
    <property type="match status" value="1"/>
</dbReference>
<comment type="caution">
    <text evidence="4">The sequence shown here is derived from an EMBL/GenBank/DDBJ whole genome shotgun (WGS) entry which is preliminary data.</text>
</comment>
<dbReference type="Pfam" id="PF08241">
    <property type="entry name" value="Methyltransf_11"/>
    <property type="match status" value="1"/>
</dbReference>
<dbReference type="PANTHER" id="PTHR43675:SF8">
    <property type="entry name" value="ARSENITE METHYLTRANSFERASE"/>
    <property type="match status" value="1"/>
</dbReference>
<keyword evidence="4" id="KW-0489">Methyltransferase</keyword>
<evidence type="ECO:0000256" key="2">
    <source>
        <dbReference type="ARBA" id="ARBA00022691"/>
    </source>
</evidence>
<evidence type="ECO:0000313" key="4">
    <source>
        <dbReference type="EMBL" id="KKT37630.1"/>
    </source>
</evidence>
<dbReference type="GO" id="GO:0032259">
    <property type="term" value="P:methylation"/>
    <property type="evidence" value="ECO:0007669"/>
    <property type="project" value="UniProtKB-KW"/>
</dbReference>
<dbReference type="InterPro" id="IPR013216">
    <property type="entry name" value="Methyltransf_11"/>
</dbReference>
<dbReference type="PANTHER" id="PTHR43675">
    <property type="entry name" value="ARSENITE METHYLTRANSFERASE"/>
    <property type="match status" value="1"/>
</dbReference>
<keyword evidence="2" id="KW-0949">S-adenosyl-L-methionine</keyword>
<dbReference type="Gene3D" id="3.40.50.150">
    <property type="entry name" value="Vaccinia Virus protein VP39"/>
    <property type="match status" value="1"/>
</dbReference>
<evidence type="ECO:0000259" key="3">
    <source>
        <dbReference type="Pfam" id="PF08241"/>
    </source>
</evidence>
<accession>A0A0G1GSS1</accession>
<feature type="domain" description="Methyltransferase type 11" evidence="3">
    <location>
        <begin position="39"/>
        <end position="131"/>
    </location>
</feature>
<organism evidence="4 5">
    <name type="scientific">Candidatus Collierbacteria bacterium GW2011_GWF1_44_12</name>
    <dbReference type="NCBI Taxonomy" id="1618402"/>
    <lineage>
        <taxon>Bacteria</taxon>
        <taxon>Candidatus Collieribacteriota</taxon>
    </lineage>
</organism>
<name>A0A0G1GSS1_9BACT</name>
<dbReference type="SUPFAM" id="SSF53335">
    <property type="entry name" value="S-adenosyl-L-methionine-dependent methyltransferases"/>
    <property type="match status" value="1"/>
</dbReference>
<reference evidence="4 5" key="1">
    <citation type="journal article" date="2015" name="Nature">
        <title>rRNA introns, odd ribosomes, and small enigmatic genomes across a large radiation of phyla.</title>
        <authorList>
            <person name="Brown C.T."/>
            <person name="Hug L.A."/>
            <person name="Thomas B.C."/>
            <person name="Sharon I."/>
            <person name="Castelle C.J."/>
            <person name="Singh A."/>
            <person name="Wilkins M.J."/>
            <person name="Williams K.H."/>
            <person name="Banfield J.F."/>
        </authorList>
    </citation>
    <scope>NUCLEOTIDE SEQUENCE [LARGE SCALE GENOMIC DNA]</scope>
</reference>